<evidence type="ECO:0000313" key="4">
    <source>
        <dbReference type="Proteomes" id="UP000024284"/>
    </source>
</evidence>
<dbReference type="Pfam" id="PF00534">
    <property type="entry name" value="Glycos_transf_1"/>
    <property type="match status" value="1"/>
</dbReference>
<evidence type="ECO:0000313" key="3">
    <source>
        <dbReference type="EMBL" id="KFG90468.1"/>
    </source>
</evidence>
<dbReference type="GO" id="GO:0016757">
    <property type="term" value="F:glycosyltransferase activity"/>
    <property type="evidence" value="ECO:0007669"/>
    <property type="project" value="InterPro"/>
</dbReference>
<name>A0A086PAQ0_SPHHM</name>
<reference evidence="3" key="1">
    <citation type="submission" date="2014-08" db="EMBL/GenBank/DDBJ databases">
        <title>Draft genome sequences of Sphingobium herbicidovorans.</title>
        <authorList>
            <person name="Gan H.M."/>
            <person name="Gan H.Y."/>
            <person name="Savka M.A."/>
        </authorList>
    </citation>
    <scope>NUCLEOTIDE SEQUENCE [LARGE SCALE GENOMIC DNA]</scope>
    <source>
        <strain evidence="3">NBRC 16415</strain>
    </source>
</reference>
<dbReference type="eggNOG" id="COG0438">
    <property type="taxonomic scope" value="Bacteria"/>
</dbReference>
<dbReference type="InterPro" id="IPR028098">
    <property type="entry name" value="Glyco_trans_4-like_N"/>
</dbReference>
<dbReference type="PANTHER" id="PTHR12526:SF638">
    <property type="entry name" value="SPORE COAT PROTEIN SA"/>
    <property type="match status" value="1"/>
</dbReference>
<proteinExistence type="predicted"/>
<keyword evidence="4" id="KW-1185">Reference proteome</keyword>
<evidence type="ECO:0000259" key="2">
    <source>
        <dbReference type="Pfam" id="PF13579"/>
    </source>
</evidence>
<dbReference type="STRING" id="76947.GCA_002080435_01315"/>
<dbReference type="CDD" id="cd03808">
    <property type="entry name" value="GT4_CapM-like"/>
    <property type="match status" value="1"/>
</dbReference>
<dbReference type="Pfam" id="PF13579">
    <property type="entry name" value="Glyco_trans_4_4"/>
    <property type="match status" value="1"/>
</dbReference>
<dbReference type="RefSeq" id="WP_037464594.1">
    <property type="nucleotide sequence ID" value="NZ_BCZD01000005.1"/>
</dbReference>
<gene>
    <name evidence="3" type="ORF">BV98_001672</name>
</gene>
<evidence type="ECO:0000259" key="1">
    <source>
        <dbReference type="Pfam" id="PF00534"/>
    </source>
</evidence>
<sequence length="394" mass="43761">MKIIVVASLAYSLVNFRGRLIAAMIENGHEVVLCAPDHDPEVEARLRSMGATYRQMPMARAGMNPFIDIVTLAWLVRCFWQERPQAVLAYTQKPIIYGGIASRFFRNIDFYAMVSGLGHMYSEGGSRLLASVRVMVSILYRLAIRDAKAIFVFNSDDRGEMLRHGIITPDCPVIQVPGSGVDLSHYAQAPLPDGPPVFLMIARLLRNKGLIEYVEAAKTVKAQFPEARFRLLGPLDENPAAVTRAEIEQWHNRGIIEYLGETRDVRPHLARASIFVLPSWYREGLPRTILEAMSVGRGVITTDMPGCREPIDQGINGFVVEPRSAKALADAMLRICNDPTLPASLAQAARRTAEQDYSVEKVNALLLSTMKMDRNATDRAERPAMNAQLVAGEL</sequence>
<dbReference type="InterPro" id="IPR001296">
    <property type="entry name" value="Glyco_trans_1"/>
</dbReference>
<protein>
    <submittedName>
        <fullName evidence="3">Glycosyl transferase</fullName>
    </submittedName>
</protein>
<dbReference type="EMBL" id="JFZA02000012">
    <property type="protein sequence ID" value="KFG90468.1"/>
    <property type="molecule type" value="Genomic_DNA"/>
</dbReference>
<dbReference type="OrthoDB" id="9790710at2"/>
<organism evidence="3 4">
    <name type="scientific">Sphingobium herbicidovorans (strain ATCC 700291 / DSM 11019 / CCUG 56400 / KCTC 2939 / LMG 18315 / NBRC 16415 / MH)</name>
    <name type="common">Sphingomonas herbicidovorans</name>
    <dbReference type="NCBI Taxonomy" id="1219045"/>
    <lineage>
        <taxon>Bacteria</taxon>
        <taxon>Pseudomonadati</taxon>
        <taxon>Pseudomonadota</taxon>
        <taxon>Alphaproteobacteria</taxon>
        <taxon>Sphingomonadales</taxon>
        <taxon>Sphingomonadaceae</taxon>
        <taxon>Sphingobium</taxon>
    </lineage>
</organism>
<comment type="caution">
    <text evidence="3">The sequence shown here is derived from an EMBL/GenBank/DDBJ whole genome shotgun (WGS) entry which is preliminary data.</text>
</comment>
<dbReference type="SUPFAM" id="SSF53756">
    <property type="entry name" value="UDP-Glycosyltransferase/glycogen phosphorylase"/>
    <property type="match status" value="1"/>
</dbReference>
<keyword evidence="3" id="KW-0808">Transferase</keyword>
<feature type="domain" description="Glycosyl transferase family 1" evidence="1">
    <location>
        <begin position="188"/>
        <end position="351"/>
    </location>
</feature>
<dbReference type="PANTHER" id="PTHR12526">
    <property type="entry name" value="GLYCOSYLTRANSFERASE"/>
    <property type="match status" value="1"/>
</dbReference>
<feature type="domain" description="Glycosyltransferase subfamily 4-like N-terminal" evidence="2">
    <location>
        <begin position="19"/>
        <end position="166"/>
    </location>
</feature>
<dbReference type="AlphaFoldDB" id="A0A086PAQ0"/>
<dbReference type="Gene3D" id="3.40.50.2000">
    <property type="entry name" value="Glycogen Phosphorylase B"/>
    <property type="match status" value="2"/>
</dbReference>
<accession>A0A086PAQ0</accession>
<dbReference type="Proteomes" id="UP000024284">
    <property type="component" value="Unassembled WGS sequence"/>
</dbReference>
<dbReference type="PATRIC" id="fig|1219045.3.peg.1707"/>